<dbReference type="EMBL" id="JAUSQW010000001">
    <property type="protein sequence ID" value="MDP9800353.1"/>
    <property type="molecule type" value="Genomic_DNA"/>
</dbReference>
<keyword evidence="2" id="KW-1185">Reference proteome</keyword>
<organism evidence="1 2">
    <name type="scientific">Arcanobacterium wilhelmae</name>
    <dbReference type="NCBI Taxonomy" id="1803177"/>
    <lineage>
        <taxon>Bacteria</taxon>
        <taxon>Bacillati</taxon>
        <taxon>Actinomycetota</taxon>
        <taxon>Actinomycetes</taxon>
        <taxon>Actinomycetales</taxon>
        <taxon>Actinomycetaceae</taxon>
        <taxon>Arcanobacterium</taxon>
    </lineage>
</organism>
<dbReference type="Pfam" id="PF04134">
    <property type="entry name" value="DCC1-like"/>
    <property type="match status" value="1"/>
</dbReference>
<evidence type="ECO:0000313" key="1">
    <source>
        <dbReference type="EMBL" id="MDP9800353.1"/>
    </source>
</evidence>
<gene>
    <name evidence="1" type="ORF">J2S49_000429</name>
</gene>
<proteinExistence type="predicted"/>
<comment type="caution">
    <text evidence="1">The sequence shown here is derived from an EMBL/GenBank/DDBJ whole genome shotgun (WGS) entry which is preliminary data.</text>
</comment>
<dbReference type="Proteomes" id="UP001235966">
    <property type="component" value="Unassembled WGS sequence"/>
</dbReference>
<protein>
    <submittedName>
        <fullName evidence="1">DCC family thiol-disulfide oxidoreductase YuxK</fullName>
    </submittedName>
</protein>
<name>A0ABT9N9H4_9ACTO</name>
<dbReference type="RefSeq" id="WP_278057747.1">
    <property type="nucleotide sequence ID" value="NZ_CP121247.1"/>
</dbReference>
<accession>A0ABT9N9H4</accession>
<reference evidence="1 2" key="1">
    <citation type="submission" date="2023-07" db="EMBL/GenBank/DDBJ databases">
        <title>Sequencing the genomes of 1000 actinobacteria strains.</title>
        <authorList>
            <person name="Klenk H.-P."/>
        </authorList>
    </citation>
    <scope>NUCLEOTIDE SEQUENCE [LARGE SCALE GENOMIC DNA]</scope>
    <source>
        <strain evidence="1 2">DSM 102162</strain>
    </source>
</reference>
<dbReference type="InterPro" id="IPR007263">
    <property type="entry name" value="DCC1-like"/>
</dbReference>
<sequence>MEFVYDRDCGFCSRVVAYFGSRTHDVTFVPSYQYRRPTSVDLERTALAVVDGREYAEHLAISQLLRRARGAWPIIGRALALPIIAPLARRVYRWVAANRKATVCKIASK</sequence>
<evidence type="ECO:0000313" key="2">
    <source>
        <dbReference type="Proteomes" id="UP001235966"/>
    </source>
</evidence>